<gene>
    <name evidence="2" type="ORF">KY46_12620</name>
</gene>
<reference evidence="2 3" key="1">
    <citation type="submission" date="2014-12" db="EMBL/GenBank/DDBJ databases">
        <title>Mercury Reductase activity and rhizosphere competence traits in the genome of root associated Photobacterium halotolerans MELD1.</title>
        <authorList>
            <person name="Mathew D.C."/>
            <person name="Huang C.-C."/>
        </authorList>
    </citation>
    <scope>NUCLEOTIDE SEQUENCE [LARGE SCALE GENOMIC DNA]</scope>
    <source>
        <strain evidence="2 3">MELD1</strain>
    </source>
</reference>
<protein>
    <submittedName>
        <fullName evidence="2">Uncharacterized protein</fullName>
    </submittedName>
</protein>
<dbReference type="Proteomes" id="UP000033633">
    <property type="component" value="Unassembled WGS sequence"/>
</dbReference>
<proteinExistence type="predicted"/>
<dbReference type="PATRIC" id="fig|265726.11.peg.733"/>
<comment type="caution">
    <text evidence="2">The sequence shown here is derived from an EMBL/GenBank/DDBJ whole genome shotgun (WGS) entry which is preliminary data.</text>
</comment>
<sequence length="86" mass="9744">MKRGGLISVDLGSAHLDHLSSDPALFRSKTPRKRDQDSTFYGRCHFNFIPLTFQALQHQAFSQKATQTEKSAPFTNKTKNNYKLTA</sequence>
<keyword evidence="3" id="KW-1185">Reference proteome</keyword>
<evidence type="ECO:0000313" key="3">
    <source>
        <dbReference type="Proteomes" id="UP000033633"/>
    </source>
</evidence>
<organism evidence="2 3">
    <name type="scientific">Photobacterium halotolerans</name>
    <dbReference type="NCBI Taxonomy" id="265726"/>
    <lineage>
        <taxon>Bacteria</taxon>
        <taxon>Pseudomonadati</taxon>
        <taxon>Pseudomonadota</taxon>
        <taxon>Gammaproteobacteria</taxon>
        <taxon>Vibrionales</taxon>
        <taxon>Vibrionaceae</taxon>
        <taxon>Photobacterium</taxon>
    </lineage>
</organism>
<dbReference type="AlphaFoldDB" id="A0A0F5VBL5"/>
<dbReference type="EMBL" id="JWYV01000010">
    <property type="protein sequence ID" value="KKC99487.1"/>
    <property type="molecule type" value="Genomic_DNA"/>
</dbReference>
<name>A0A0F5VBL5_9GAMM</name>
<accession>A0A0F5VBL5</accession>
<evidence type="ECO:0000256" key="1">
    <source>
        <dbReference type="SAM" id="MobiDB-lite"/>
    </source>
</evidence>
<evidence type="ECO:0000313" key="2">
    <source>
        <dbReference type="EMBL" id="KKC99487.1"/>
    </source>
</evidence>
<feature type="region of interest" description="Disordered" evidence="1">
    <location>
        <begin position="64"/>
        <end position="86"/>
    </location>
</feature>